<accession>A0A1V0B2I8</accession>
<evidence type="ECO:0000256" key="2">
    <source>
        <dbReference type="ARBA" id="ARBA00005992"/>
    </source>
</evidence>
<keyword evidence="4 7" id="KW-0133">Cell shape</keyword>
<protein>
    <recommendedName>
        <fullName evidence="8">L,D-TPase catalytic domain-containing protein</fullName>
    </recommendedName>
</protein>
<evidence type="ECO:0000256" key="6">
    <source>
        <dbReference type="ARBA" id="ARBA00023316"/>
    </source>
</evidence>
<name>A0A1V0B2I8_9GAMM</name>
<dbReference type="SUPFAM" id="SSF141523">
    <property type="entry name" value="L,D-transpeptidase catalytic domain-like"/>
    <property type="match status" value="1"/>
</dbReference>
<evidence type="ECO:0000256" key="3">
    <source>
        <dbReference type="ARBA" id="ARBA00022679"/>
    </source>
</evidence>
<reference evidence="9 10" key="1">
    <citation type="submission" date="2017-03" db="EMBL/GenBank/DDBJ databases">
        <title>Complete genome sequence of the novel DNRA strain Pseudomonas sp. S-6-2 isolated from Chinese polluted river sediment. Journal of Biotechnology.</title>
        <authorList>
            <person name="Li J."/>
            <person name="Xiang F."/>
            <person name="Wang L."/>
            <person name="Xi L."/>
            <person name="Liu J."/>
        </authorList>
    </citation>
    <scope>NUCLEOTIDE SEQUENCE [LARGE SCALE GENOMIC DNA]</scope>
    <source>
        <strain evidence="9 10">S-6-2</strain>
    </source>
</reference>
<dbReference type="GO" id="GO:0016740">
    <property type="term" value="F:transferase activity"/>
    <property type="evidence" value="ECO:0007669"/>
    <property type="project" value="UniProtKB-KW"/>
</dbReference>
<evidence type="ECO:0000256" key="7">
    <source>
        <dbReference type="PROSITE-ProRule" id="PRU01373"/>
    </source>
</evidence>
<evidence type="ECO:0000313" key="10">
    <source>
        <dbReference type="Proteomes" id="UP000243488"/>
    </source>
</evidence>
<dbReference type="EMBL" id="CP020100">
    <property type="protein sequence ID" value="AQZ94004.1"/>
    <property type="molecule type" value="Genomic_DNA"/>
</dbReference>
<dbReference type="Gene3D" id="2.40.440.10">
    <property type="entry name" value="L,D-transpeptidase catalytic domain-like"/>
    <property type="match status" value="1"/>
</dbReference>
<dbReference type="Pfam" id="PF03734">
    <property type="entry name" value="YkuD"/>
    <property type="match status" value="1"/>
</dbReference>
<evidence type="ECO:0000259" key="8">
    <source>
        <dbReference type="PROSITE" id="PS52029"/>
    </source>
</evidence>
<dbReference type="STRING" id="1931241.BVH74_04210"/>
<dbReference type="InterPro" id="IPR005490">
    <property type="entry name" value="LD_TPept_cat_dom"/>
</dbReference>
<dbReference type="UniPathway" id="UPA00219"/>
<organism evidence="9 10">
    <name type="scientific">Halopseudomonas phragmitis</name>
    <dbReference type="NCBI Taxonomy" id="1931241"/>
    <lineage>
        <taxon>Bacteria</taxon>
        <taxon>Pseudomonadati</taxon>
        <taxon>Pseudomonadota</taxon>
        <taxon>Gammaproteobacteria</taxon>
        <taxon>Pseudomonadales</taxon>
        <taxon>Pseudomonadaceae</taxon>
        <taxon>Halopseudomonas</taxon>
    </lineage>
</organism>
<keyword evidence="3" id="KW-0808">Transferase</keyword>
<dbReference type="GO" id="GO:0008360">
    <property type="term" value="P:regulation of cell shape"/>
    <property type="evidence" value="ECO:0007669"/>
    <property type="project" value="UniProtKB-UniRule"/>
</dbReference>
<dbReference type="PROSITE" id="PS52029">
    <property type="entry name" value="LD_TPASE"/>
    <property type="match status" value="1"/>
</dbReference>
<comment type="pathway">
    <text evidence="1 7">Cell wall biogenesis; peptidoglycan biosynthesis.</text>
</comment>
<sequence length="177" mass="19607">MSVSRRILLVLLAIAMALPLAYLGETRLPALLAEDLPQADAVLVNKTERKLYLLRSGQIYREYSIALGGNPVGHKQQEGDRRTPEGDYVLDWRNPNSGYHLSLHVSYPNAEDHARAAAQGVSPGGMIMLHGQRNGFGWFAPVLQRRDWTNGCVALTNVAMQEVWRAVPNGTPIRILP</sequence>
<dbReference type="PANTHER" id="PTHR36699">
    <property type="entry name" value="LD-TRANSPEPTIDASE"/>
    <property type="match status" value="1"/>
</dbReference>
<keyword evidence="6 7" id="KW-0961">Cell wall biogenesis/degradation</keyword>
<dbReference type="PANTHER" id="PTHR36699:SF1">
    <property type="entry name" value="L,D-TRANSPEPTIDASE YAFK-RELATED"/>
    <property type="match status" value="1"/>
</dbReference>
<evidence type="ECO:0000313" key="9">
    <source>
        <dbReference type="EMBL" id="AQZ94004.1"/>
    </source>
</evidence>
<proteinExistence type="inferred from homology"/>
<dbReference type="GO" id="GO:0004180">
    <property type="term" value="F:carboxypeptidase activity"/>
    <property type="evidence" value="ECO:0007669"/>
    <property type="project" value="UniProtKB-ARBA"/>
</dbReference>
<feature type="active site" description="Nucleophile" evidence="7">
    <location>
        <position position="152"/>
    </location>
</feature>
<evidence type="ECO:0000256" key="5">
    <source>
        <dbReference type="ARBA" id="ARBA00022984"/>
    </source>
</evidence>
<dbReference type="GO" id="GO:0009252">
    <property type="term" value="P:peptidoglycan biosynthetic process"/>
    <property type="evidence" value="ECO:0007669"/>
    <property type="project" value="UniProtKB-UniPathway"/>
</dbReference>
<feature type="domain" description="L,D-TPase catalytic" evidence="8">
    <location>
        <begin position="40"/>
        <end position="176"/>
    </location>
</feature>
<dbReference type="KEGG" id="ppha:BVH74_04210"/>
<dbReference type="InterPro" id="IPR038063">
    <property type="entry name" value="Transpep_catalytic_dom"/>
</dbReference>
<comment type="similarity">
    <text evidence="2">Belongs to the YkuD family.</text>
</comment>
<keyword evidence="5 7" id="KW-0573">Peptidoglycan synthesis</keyword>
<evidence type="ECO:0000256" key="4">
    <source>
        <dbReference type="ARBA" id="ARBA00022960"/>
    </source>
</evidence>
<feature type="active site" description="Proton donor/acceptor" evidence="7">
    <location>
        <position position="130"/>
    </location>
</feature>
<dbReference type="GO" id="GO:0071555">
    <property type="term" value="P:cell wall organization"/>
    <property type="evidence" value="ECO:0007669"/>
    <property type="project" value="UniProtKB-UniRule"/>
</dbReference>
<dbReference type="AlphaFoldDB" id="A0A1V0B2I8"/>
<evidence type="ECO:0000256" key="1">
    <source>
        <dbReference type="ARBA" id="ARBA00004752"/>
    </source>
</evidence>
<keyword evidence="10" id="KW-1185">Reference proteome</keyword>
<dbReference type="Proteomes" id="UP000243488">
    <property type="component" value="Chromosome"/>
</dbReference>
<dbReference type="CDD" id="cd16913">
    <property type="entry name" value="YkuD_like"/>
    <property type="match status" value="1"/>
</dbReference>
<gene>
    <name evidence="9" type="ORF">BVH74_04210</name>
</gene>
<dbReference type="RefSeq" id="WP_080048859.1">
    <property type="nucleotide sequence ID" value="NZ_CP020100.1"/>
</dbReference>